<reference evidence="14" key="1">
    <citation type="journal article" date="2023" name="Comput. Struct. Biotechnol. J.">
        <title>Discovery of a novel marine Bacteroidetes with a rich repertoire of carbohydrate-active enzymes.</title>
        <authorList>
            <person name="Chen B."/>
            <person name="Liu G."/>
            <person name="Chen Q."/>
            <person name="Wang H."/>
            <person name="Liu L."/>
            <person name="Tang K."/>
        </authorList>
    </citation>
    <scope>NUCLEOTIDE SEQUENCE</scope>
    <source>
        <strain evidence="14">TK19036</strain>
    </source>
</reference>
<dbReference type="Gene3D" id="2.60.40.1120">
    <property type="entry name" value="Carboxypeptidase-like, regulatory domain"/>
    <property type="match status" value="1"/>
</dbReference>
<dbReference type="Pfam" id="PF07715">
    <property type="entry name" value="Plug"/>
    <property type="match status" value="1"/>
</dbReference>
<keyword evidence="5 9" id="KW-0798">TonB box</keyword>
<evidence type="ECO:0000256" key="11">
    <source>
        <dbReference type="SAM" id="SignalP"/>
    </source>
</evidence>
<dbReference type="InterPro" id="IPR036942">
    <property type="entry name" value="Beta-barrel_TonB_sf"/>
</dbReference>
<dbReference type="GO" id="GO:0009279">
    <property type="term" value="C:cell outer membrane"/>
    <property type="evidence" value="ECO:0007669"/>
    <property type="project" value="UniProtKB-SubCell"/>
</dbReference>
<evidence type="ECO:0000256" key="6">
    <source>
        <dbReference type="ARBA" id="ARBA00023136"/>
    </source>
</evidence>
<feature type="domain" description="TonB-dependent receptor plug" evidence="13">
    <location>
        <begin position="220"/>
        <end position="341"/>
    </location>
</feature>
<organism evidence="14">
    <name type="scientific">Roseihalotalea indica</name>
    <dbReference type="NCBI Taxonomy" id="2867963"/>
    <lineage>
        <taxon>Bacteria</taxon>
        <taxon>Pseudomonadati</taxon>
        <taxon>Bacteroidota</taxon>
        <taxon>Cytophagia</taxon>
        <taxon>Cytophagales</taxon>
        <taxon>Catalimonadaceae</taxon>
        <taxon>Roseihalotalea</taxon>
    </lineage>
</organism>
<dbReference type="PROSITE" id="PS52016">
    <property type="entry name" value="TONB_DEPENDENT_REC_3"/>
    <property type="match status" value="1"/>
</dbReference>
<dbReference type="InterPro" id="IPR023996">
    <property type="entry name" value="TonB-dep_OMP_SusC/RagA"/>
</dbReference>
<feature type="signal peptide" evidence="11">
    <location>
        <begin position="1"/>
        <end position="21"/>
    </location>
</feature>
<evidence type="ECO:0000313" key="14">
    <source>
        <dbReference type="EMBL" id="WKN35690.1"/>
    </source>
</evidence>
<dbReference type="AlphaFoldDB" id="A0AA49GIX5"/>
<dbReference type="InterPro" id="IPR000531">
    <property type="entry name" value="Beta-barrel_TonB"/>
</dbReference>
<dbReference type="Gene3D" id="2.170.130.10">
    <property type="entry name" value="TonB-dependent receptor, plug domain"/>
    <property type="match status" value="1"/>
</dbReference>
<proteinExistence type="inferred from homology"/>
<dbReference type="SUPFAM" id="SSF56935">
    <property type="entry name" value="Porins"/>
    <property type="match status" value="1"/>
</dbReference>
<dbReference type="EMBL" id="CP120682">
    <property type="protein sequence ID" value="WKN35690.1"/>
    <property type="molecule type" value="Genomic_DNA"/>
</dbReference>
<dbReference type="InterPro" id="IPR008969">
    <property type="entry name" value="CarboxyPept-like_regulatory"/>
</dbReference>
<evidence type="ECO:0000256" key="3">
    <source>
        <dbReference type="ARBA" id="ARBA00022452"/>
    </source>
</evidence>
<comment type="similarity">
    <text evidence="8 9">Belongs to the TonB-dependent receptor family.</text>
</comment>
<feature type="domain" description="TonB-dependent receptor-like beta-barrel" evidence="12">
    <location>
        <begin position="554"/>
        <end position="908"/>
    </location>
</feature>
<keyword evidence="2 8" id="KW-0813">Transport</keyword>
<evidence type="ECO:0000256" key="9">
    <source>
        <dbReference type="RuleBase" id="RU003357"/>
    </source>
</evidence>
<evidence type="ECO:0000256" key="8">
    <source>
        <dbReference type="PROSITE-ProRule" id="PRU01360"/>
    </source>
</evidence>
<keyword evidence="11" id="KW-0732">Signal</keyword>
<keyword evidence="6 8" id="KW-0472">Membrane</keyword>
<name>A0AA49GIX5_9BACT</name>
<evidence type="ECO:0000259" key="12">
    <source>
        <dbReference type="Pfam" id="PF00593"/>
    </source>
</evidence>
<dbReference type="InterPro" id="IPR023997">
    <property type="entry name" value="TonB-dep_OMP_SusC/RagA_CS"/>
</dbReference>
<dbReference type="SUPFAM" id="SSF49464">
    <property type="entry name" value="Carboxypeptidase regulatory domain-like"/>
    <property type="match status" value="1"/>
</dbReference>
<dbReference type="InterPro" id="IPR012910">
    <property type="entry name" value="Plug_dom"/>
</dbReference>
<evidence type="ECO:0000256" key="4">
    <source>
        <dbReference type="ARBA" id="ARBA00022692"/>
    </source>
</evidence>
<dbReference type="Gene3D" id="2.40.170.20">
    <property type="entry name" value="TonB-dependent receptor, beta-barrel domain"/>
    <property type="match status" value="1"/>
</dbReference>
<evidence type="ECO:0000256" key="10">
    <source>
        <dbReference type="SAM" id="MobiDB-lite"/>
    </source>
</evidence>
<keyword evidence="7 8" id="KW-0998">Cell outer membrane</keyword>
<feature type="chain" id="PRO_5041234327" evidence="11">
    <location>
        <begin position="22"/>
        <end position="1136"/>
    </location>
</feature>
<protein>
    <submittedName>
        <fullName evidence="14">SusC/RagA family TonB-linked outer membrane protein</fullName>
    </submittedName>
</protein>
<feature type="compositionally biased region" description="Polar residues" evidence="10">
    <location>
        <begin position="596"/>
        <end position="606"/>
    </location>
</feature>
<evidence type="ECO:0000256" key="7">
    <source>
        <dbReference type="ARBA" id="ARBA00023237"/>
    </source>
</evidence>
<dbReference type="InterPro" id="IPR039426">
    <property type="entry name" value="TonB-dep_rcpt-like"/>
</dbReference>
<evidence type="ECO:0000256" key="5">
    <source>
        <dbReference type="ARBA" id="ARBA00023077"/>
    </source>
</evidence>
<accession>A0AA49GIX5</accession>
<dbReference type="Gene3D" id="3.55.50.30">
    <property type="match status" value="1"/>
</dbReference>
<dbReference type="NCBIfam" id="TIGR04056">
    <property type="entry name" value="OMP_RagA_SusC"/>
    <property type="match status" value="1"/>
</dbReference>
<comment type="subcellular location">
    <subcellularLocation>
        <location evidence="1 8">Cell outer membrane</location>
        <topology evidence="1 8">Multi-pass membrane protein</topology>
    </subcellularLocation>
</comment>
<dbReference type="NCBIfam" id="TIGR04057">
    <property type="entry name" value="SusC_RagA_signa"/>
    <property type="match status" value="1"/>
</dbReference>
<feature type="region of interest" description="Disordered" evidence="10">
    <location>
        <begin position="585"/>
        <end position="606"/>
    </location>
</feature>
<dbReference type="Pfam" id="PF13715">
    <property type="entry name" value="CarbopepD_reg_2"/>
    <property type="match status" value="1"/>
</dbReference>
<reference evidence="14" key="2">
    <citation type="journal article" date="2024" name="Antonie Van Leeuwenhoek">
        <title>Roseihalotalea indica gen. nov., sp. nov., a halophilic Bacteroidetes from mesopelagic Southwest Indian Ocean with higher carbohydrate metabolic potential.</title>
        <authorList>
            <person name="Chen B."/>
            <person name="Zhang M."/>
            <person name="Lin D."/>
            <person name="Ye J."/>
            <person name="Tang K."/>
        </authorList>
    </citation>
    <scope>NUCLEOTIDE SEQUENCE</scope>
    <source>
        <strain evidence="14">TK19036</strain>
    </source>
</reference>
<sequence>MSKFTLYAFTLQCIFASVLLASPGKSQSVSVEEVYLSIQVKDTRLEDAFAQIENKTNFTFSFNKGVINTNRRISADLRNKSLGYVLRYISKEAGLSFLRINENIYVNKRKAQNSAVMEQLDEELSLADHAVEGVVRALDDDSALPGVNILIKGTTRGTTTDVEGKYRINVPEDAVLIFSYLGYLTEEVEVGDQTTINVSMAPDVSSLSEVVVVGYGAQSKRELTSAITSIDAEQIKEMPVVGIDQSIQGRAPGVVVINNTGEPGGGITMRIRGTTSIGSGSDPLFVVDGVPIDNAQTSNVNVGQARVNGISQINPSDIESIEILKDAAATAIYGARASNGVVLITTKRGEEGVSEISFDAYTGLSQVTSRYDVLGASDFATLANEGMAQIDEPPVYSQDFINNPTTDTDWQDELFRTAHIYNANLSARGGNKTTGYMISGGYLNQEGTIVDTRFQRYSLRANVDHKVNDFVKLGITFFTSYTDQDRVKNDGSPDSGDASNYNHIYGTPALSTALVKSPTVPVLASNGYYSIDPLQGSFGNPVRQALDISINNNVRRTLPSVFANISFTDNLMLTSRFSADIRSENEEWFNPPNPNQLEGTSDGEGQTSRRTYDLLLWTLDNYLTYDLEVGSESSFTALVGTSSQRSQFERSFVLVSGLETANIPTFNAGTEFDVVDSEMQAWSLASFFTRLNYTLKGRYLFNVNARYDGSSRFGKNNRFGFFPSAAVGWRISDEPFMQDVAPISDLKIRASYGVTGNQEIGNYASRALLNLGGGTNFGNNYTGSTGATFASLASNDLTWEETTQLDIGLDASLLNDRLSITTDYYIKTTDKLLFQVPLPLQSGFANIQDNVGKLENRGFEFSFNSVNIRNNDFYWTTNFNIATNQNKILELLDDEDVLVGSNTTGYSIARVGEEISFYLYEREKYVNPETGILELVDQNGDEAINEDDLVIAGSPFPDFFGGITNYVSYKNFDMSVFFQYSYGNKVYNLTRRYMELMNVGGRNVISANTTQKAFDNRWQNPGDVTEYPRPNYDQENNDYNLSHDGWLEDGSYLRLKTLTLGYNLGESVAERIGFNRARVYFTTNNLLTFTKYTGYDPEVDHFTGANGGQNSGLRKGYDNGTYPQAKSYVIGVSLSF</sequence>
<gene>
    <name evidence="14" type="ORF">K4G66_25305</name>
</gene>
<evidence type="ECO:0000259" key="13">
    <source>
        <dbReference type="Pfam" id="PF07715"/>
    </source>
</evidence>
<evidence type="ECO:0000256" key="2">
    <source>
        <dbReference type="ARBA" id="ARBA00022448"/>
    </source>
</evidence>
<evidence type="ECO:0000256" key="1">
    <source>
        <dbReference type="ARBA" id="ARBA00004571"/>
    </source>
</evidence>
<keyword evidence="3 8" id="KW-1134">Transmembrane beta strand</keyword>
<dbReference type="Pfam" id="PF00593">
    <property type="entry name" value="TonB_dep_Rec_b-barrel"/>
    <property type="match status" value="1"/>
</dbReference>
<dbReference type="InterPro" id="IPR037066">
    <property type="entry name" value="Plug_dom_sf"/>
</dbReference>
<keyword evidence="4 8" id="KW-0812">Transmembrane</keyword>